<dbReference type="EMBL" id="FOFG01000002">
    <property type="protein sequence ID" value="SEP97687.1"/>
    <property type="molecule type" value="Genomic_DNA"/>
</dbReference>
<evidence type="ECO:0000259" key="2">
    <source>
        <dbReference type="PROSITE" id="PS50914"/>
    </source>
</evidence>
<feature type="compositionally biased region" description="Basic and acidic residues" evidence="1">
    <location>
        <begin position="103"/>
        <end position="130"/>
    </location>
</feature>
<evidence type="ECO:0000256" key="1">
    <source>
        <dbReference type="SAM" id="MobiDB-lite"/>
    </source>
</evidence>
<protein>
    <submittedName>
        <fullName evidence="3">BON domain-containing protein</fullName>
    </submittedName>
</protein>
<proteinExistence type="predicted"/>
<dbReference type="InterPro" id="IPR007055">
    <property type="entry name" value="BON_dom"/>
</dbReference>
<feature type="region of interest" description="Disordered" evidence="1">
    <location>
        <begin position="302"/>
        <end position="358"/>
    </location>
</feature>
<evidence type="ECO:0000313" key="3">
    <source>
        <dbReference type="EMBL" id="SEP97687.1"/>
    </source>
</evidence>
<dbReference type="InterPro" id="IPR047800">
    <property type="entry name" value="SWFGD_dom"/>
</dbReference>
<dbReference type="PANTHER" id="PTHR34606:SF15">
    <property type="entry name" value="BON DOMAIN-CONTAINING PROTEIN"/>
    <property type="match status" value="1"/>
</dbReference>
<keyword evidence="4" id="KW-1185">Reference proteome</keyword>
<feature type="compositionally biased region" description="Gly residues" evidence="1">
    <location>
        <begin position="148"/>
        <end position="166"/>
    </location>
</feature>
<gene>
    <name evidence="3" type="ORF">SAMN05216548_10286</name>
</gene>
<feature type="region of interest" description="Disordered" evidence="1">
    <location>
        <begin position="209"/>
        <end position="235"/>
    </location>
</feature>
<feature type="domain" description="BON" evidence="2">
    <location>
        <begin position="233"/>
        <end position="301"/>
    </location>
</feature>
<name>A0A1H9C9N7_9HYPH</name>
<dbReference type="InterPro" id="IPR051686">
    <property type="entry name" value="Lipoprotein_DolP"/>
</dbReference>
<dbReference type="PROSITE" id="PS50914">
    <property type="entry name" value="BON"/>
    <property type="match status" value="1"/>
</dbReference>
<accession>A0A1H9C9N7</accession>
<dbReference type="RefSeq" id="WP_428976937.1">
    <property type="nucleotide sequence ID" value="NZ_FOFG01000002.1"/>
</dbReference>
<dbReference type="AlphaFoldDB" id="A0A1H9C9N7"/>
<dbReference type="InterPro" id="IPR014004">
    <property type="entry name" value="Transpt-assoc_nodulatn_dom_bac"/>
</dbReference>
<dbReference type="Pfam" id="PF04972">
    <property type="entry name" value="BON"/>
    <property type="match status" value="1"/>
</dbReference>
<feature type="compositionally biased region" description="Gly residues" evidence="1">
    <location>
        <begin position="64"/>
        <end position="81"/>
    </location>
</feature>
<feature type="compositionally biased region" description="Basic and acidic residues" evidence="1">
    <location>
        <begin position="1"/>
        <end position="24"/>
    </location>
</feature>
<feature type="region of interest" description="Disordered" evidence="1">
    <location>
        <begin position="1"/>
        <end position="190"/>
    </location>
</feature>
<evidence type="ECO:0000313" key="4">
    <source>
        <dbReference type="Proteomes" id="UP000199647"/>
    </source>
</evidence>
<sequence>MADQNRWRNNSEIDRDREDDRSRNDYGYQDYGRGRTQESRGYGGGYNREEQRSYGGDYGQNYGRDGGYSGDFGGMRSGRGGFDGDRGSRGGYSDSGESGAGYGREDYSRDSGRDAARGNWDRGGYDRGEQRGFGSGQGRSDWNHSGGFNRGGQFGAGSYRGYGEQGRGSDYGSESYGNQFGRGSGRNYGRGEERGFWDRASDEVSSWFGDEDAERRRQQDEFRGRGPKGYRRSDDRIREDVSDRLTDDWRIDASNIDVKVSDSEVTLDGTVNNRFSKRHAEDIAEQVSGVTHVQNNLRVEQDENQFGSDRSDFGGTSGTGASSANTQNRNVTGTSTVSGSTTGTGMTGTTTGNTTTRN</sequence>
<dbReference type="STRING" id="1855383.SAMN05216548_10286"/>
<dbReference type="PANTHER" id="PTHR34606">
    <property type="entry name" value="BON DOMAIN-CONTAINING PROTEIN"/>
    <property type="match status" value="1"/>
</dbReference>
<organism evidence="3 4">
    <name type="scientific">Faunimonas pinastri</name>
    <dbReference type="NCBI Taxonomy" id="1855383"/>
    <lineage>
        <taxon>Bacteria</taxon>
        <taxon>Pseudomonadati</taxon>
        <taxon>Pseudomonadota</taxon>
        <taxon>Alphaproteobacteria</taxon>
        <taxon>Hyphomicrobiales</taxon>
        <taxon>Afifellaceae</taxon>
        <taxon>Faunimonas</taxon>
    </lineage>
</organism>
<dbReference type="Gene3D" id="3.30.1340.30">
    <property type="match status" value="1"/>
</dbReference>
<dbReference type="Proteomes" id="UP000199647">
    <property type="component" value="Unassembled WGS sequence"/>
</dbReference>
<dbReference type="NCBIfam" id="NF033157">
    <property type="entry name" value="SWFGD_domain"/>
    <property type="match status" value="1"/>
</dbReference>
<feature type="compositionally biased region" description="Basic and acidic residues" evidence="1">
    <location>
        <begin position="213"/>
        <end position="224"/>
    </location>
</feature>
<feature type="compositionally biased region" description="Low complexity" evidence="1">
    <location>
        <begin position="332"/>
        <end position="358"/>
    </location>
</feature>
<reference evidence="3 4" key="1">
    <citation type="submission" date="2016-10" db="EMBL/GenBank/DDBJ databases">
        <authorList>
            <person name="de Groot N.N."/>
        </authorList>
    </citation>
    <scope>NUCLEOTIDE SEQUENCE [LARGE SCALE GENOMIC DNA]</scope>
    <source>
        <strain evidence="3 4">A52C2</strain>
    </source>
</reference>
<dbReference type="SMART" id="SM00749">
    <property type="entry name" value="BON"/>
    <property type="match status" value="1"/>
</dbReference>